<gene>
    <name evidence="3" type="ORF">EV383_4301</name>
</gene>
<evidence type="ECO:0000313" key="3">
    <source>
        <dbReference type="EMBL" id="RZT87381.1"/>
    </source>
</evidence>
<dbReference type="RefSeq" id="WP_130291546.1">
    <property type="nucleotide sequence ID" value="NZ_SHKL01000001.1"/>
</dbReference>
<comment type="caution">
    <text evidence="3">The sequence shown here is derived from an EMBL/GenBank/DDBJ whole genome shotgun (WGS) entry which is preliminary data.</text>
</comment>
<proteinExistence type="predicted"/>
<keyword evidence="4" id="KW-1185">Reference proteome</keyword>
<keyword evidence="3" id="KW-0378">Hydrolase</keyword>
<dbReference type="Proteomes" id="UP000291591">
    <property type="component" value="Unassembled WGS sequence"/>
</dbReference>
<feature type="region of interest" description="Disordered" evidence="1">
    <location>
        <begin position="483"/>
        <end position="520"/>
    </location>
</feature>
<name>A0A4Q7V207_PSEST</name>
<dbReference type="InterPro" id="IPR038332">
    <property type="entry name" value="PPE_sf"/>
</dbReference>
<dbReference type="InterPro" id="IPR010427">
    <property type="entry name" value="DUF1023"/>
</dbReference>
<dbReference type="InterPro" id="IPR029058">
    <property type="entry name" value="AB_hydrolase_fold"/>
</dbReference>
<organism evidence="3 4">
    <name type="scientific">Pseudonocardia sediminis</name>
    <dbReference type="NCBI Taxonomy" id="1397368"/>
    <lineage>
        <taxon>Bacteria</taxon>
        <taxon>Bacillati</taxon>
        <taxon>Actinomycetota</taxon>
        <taxon>Actinomycetes</taxon>
        <taxon>Pseudonocardiales</taxon>
        <taxon>Pseudonocardiaceae</taxon>
        <taxon>Pseudonocardia</taxon>
    </lineage>
</organism>
<evidence type="ECO:0000256" key="1">
    <source>
        <dbReference type="SAM" id="MobiDB-lite"/>
    </source>
</evidence>
<dbReference type="AlphaFoldDB" id="A0A4Q7V207"/>
<dbReference type="Pfam" id="PF06259">
    <property type="entry name" value="Abhydrolase_8"/>
    <property type="match status" value="1"/>
</dbReference>
<dbReference type="Gene3D" id="3.40.50.1820">
    <property type="entry name" value="alpha/beta hydrolase"/>
    <property type="match status" value="1"/>
</dbReference>
<dbReference type="Gene3D" id="1.20.1260.20">
    <property type="entry name" value="PPE superfamily"/>
    <property type="match status" value="1"/>
</dbReference>
<feature type="domain" description="DUF1023" evidence="2">
    <location>
        <begin position="290"/>
        <end position="456"/>
    </location>
</feature>
<dbReference type="OrthoDB" id="5969911at2"/>
<dbReference type="GO" id="GO:0016787">
    <property type="term" value="F:hydrolase activity"/>
    <property type="evidence" value="ECO:0007669"/>
    <property type="project" value="UniProtKB-KW"/>
</dbReference>
<sequence length="538" mass="56054">MPTFAELAEIDPTQWLHQARGWERLGHDLTAQADGLDAAFAPLVGTWTGGDARAAHADRDRLRAELTAAADRSATASEILGRHAGAVLAAQKRMTDAVLGANPATTRVGADGTVLPAEWMILPPFTSPAFGLTSFVTDLARITREISAALEDAARSDRETTAALTALVPAGTAGPAPATVAPGPGTSPAGVRGWWDSLTPAARDRAIAEQPDRVGALDGVPAVARDAANRLRLDAGRDQLLRRRARLVERGDTAAAGQIDELLRGVDAVGRRLRAGEPPALLLGFDIDGPGHAIVAMGNPDTAEHVVTYVPGTTARLAAIETDLHRADATVSAARAADPRAGTAAVTWLGYDAPPDIARAAATGYAERAAEPLARFQEGLRASHQGAPVHRTLVGHSYGSTVAGYAARRDGPVAEDLVLVASPGAGTRRGVADLNTDPEHVWATTAANDPIRQFARTDLMGTSAPFAQRATLAHGLDPTHPAFGARVFASDPGTLLPRPDDPSTPGNESAGTHSRYWDQGSRSWEALGRISVGRPPTG</sequence>
<protein>
    <submittedName>
        <fullName evidence="3">Alpha/beta hydrolase family protein</fullName>
    </submittedName>
</protein>
<evidence type="ECO:0000259" key="2">
    <source>
        <dbReference type="Pfam" id="PF06259"/>
    </source>
</evidence>
<dbReference type="SUPFAM" id="SSF53474">
    <property type="entry name" value="alpha/beta-Hydrolases"/>
    <property type="match status" value="1"/>
</dbReference>
<dbReference type="SUPFAM" id="SSF140459">
    <property type="entry name" value="PE/PPE dimer-like"/>
    <property type="match status" value="1"/>
</dbReference>
<accession>A0A4Q7V207</accession>
<reference evidence="3 4" key="1">
    <citation type="submission" date="2019-02" db="EMBL/GenBank/DDBJ databases">
        <title>Sequencing the genomes of 1000 actinobacteria strains.</title>
        <authorList>
            <person name="Klenk H.-P."/>
        </authorList>
    </citation>
    <scope>NUCLEOTIDE SEQUENCE [LARGE SCALE GENOMIC DNA]</scope>
    <source>
        <strain evidence="3 4">DSM 45779</strain>
    </source>
</reference>
<dbReference type="EMBL" id="SHKL01000001">
    <property type="protein sequence ID" value="RZT87381.1"/>
    <property type="molecule type" value="Genomic_DNA"/>
</dbReference>
<evidence type="ECO:0000313" key="4">
    <source>
        <dbReference type="Proteomes" id="UP000291591"/>
    </source>
</evidence>